<evidence type="ECO:0000313" key="1">
    <source>
        <dbReference type="EMBL" id="OWK45818.1"/>
    </source>
</evidence>
<name>A0A225E4U5_9BACT</name>
<dbReference type="EMBL" id="NIDE01000002">
    <property type="protein sequence ID" value="OWK45818.1"/>
    <property type="molecule type" value="Genomic_DNA"/>
</dbReference>
<dbReference type="AlphaFoldDB" id="A0A225E4U5"/>
<organism evidence="1 2">
    <name type="scientific">Fimbriiglobus ruber</name>
    <dbReference type="NCBI Taxonomy" id="1908690"/>
    <lineage>
        <taxon>Bacteria</taxon>
        <taxon>Pseudomonadati</taxon>
        <taxon>Planctomycetota</taxon>
        <taxon>Planctomycetia</taxon>
        <taxon>Gemmatales</taxon>
        <taxon>Gemmataceae</taxon>
        <taxon>Fimbriiglobus</taxon>
    </lineage>
</organism>
<gene>
    <name evidence="1" type="ORF">FRUB_02149</name>
</gene>
<keyword evidence="2" id="KW-1185">Reference proteome</keyword>
<sequence length="94" mass="10637">MADVEIRCDDVKPGMRNSERIAVFSDHTGKKHYIRVEADFLSTIGGVHYLPVGLVQIDRDSGYRLVELPHEAETGANRLWIKPENIRTVESVMS</sequence>
<dbReference type="RefSeq" id="WP_088253491.1">
    <property type="nucleotide sequence ID" value="NZ_NIDE01000002.1"/>
</dbReference>
<dbReference type="OrthoDB" id="276717at2"/>
<reference evidence="2" key="1">
    <citation type="submission" date="2017-06" db="EMBL/GenBank/DDBJ databases">
        <title>Genome analysis of Fimbriiglobus ruber SP5, the first member of the order Planctomycetales with confirmed chitinolytic capability.</title>
        <authorList>
            <person name="Ravin N.V."/>
            <person name="Rakitin A.L."/>
            <person name="Ivanova A.A."/>
            <person name="Beletsky A.V."/>
            <person name="Kulichevskaya I.S."/>
            <person name="Mardanov A.V."/>
            <person name="Dedysh S.N."/>
        </authorList>
    </citation>
    <scope>NUCLEOTIDE SEQUENCE [LARGE SCALE GENOMIC DNA]</scope>
    <source>
        <strain evidence="2">SP5</strain>
    </source>
</reference>
<dbReference type="Proteomes" id="UP000214646">
    <property type="component" value="Unassembled WGS sequence"/>
</dbReference>
<comment type="caution">
    <text evidence="1">The sequence shown here is derived from an EMBL/GenBank/DDBJ whole genome shotgun (WGS) entry which is preliminary data.</text>
</comment>
<proteinExistence type="predicted"/>
<protein>
    <submittedName>
        <fullName evidence="1">Uncharacterized protein</fullName>
    </submittedName>
</protein>
<accession>A0A225E4U5</accession>
<evidence type="ECO:0000313" key="2">
    <source>
        <dbReference type="Proteomes" id="UP000214646"/>
    </source>
</evidence>